<accession>E2AV16</accession>
<dbReference type="EMBL" id="GL442974">
    <property type="protein sequence ID" value="EFN62734.1"/>
    <property type="molecule type" value="Genomic_DNA"/>
</dbReference>
<name>E2AV16_CAMFO</name>
<dbReference type="InParanoid" id="E2AV16"/>
<evidence type="ECO:0000313" key="2">
    <source>
        <dbReference type="Proteomes" id="UP000000311"/>
    </source>
</evidence>
<gene>
    <name evidence="1" type="ORF">EAG_01431</name>
</gene>
<protein>
    <submittedName>
        <fullName evidence="1">Uncharacterized protein</fullName>
    </submittedName>
</protein>
<keyword evidence="2" id="KW-1185">Reference proteome</keyword>
<proteinExistence type="predicted"/>
<dbReference type="AlphaFoldDB" id="E2AV16"/>
<organism evidence="2">
    <name type="scientific">Camponotus floridanus</name>
    <name type="common">Florida carpenter ant</name>
    <dbReference type="NCBI Taxonomy" id="104421"/>
    <lineage>
        <taxon>Eukaryota</taxon>
        <taxon>Metazoa</taxon>
        <taxon>Ecdysozoa</taxon>
        <taxon>Arthropoda</taxon>
        <taxon>Hexapoda</taxon>
        <taxon>Insecta</taxon>
        <taxon>Pterygota</taxon>
        <taxon>Neoptera</taxon>
        <taxon>Endopterygota</taxon>
        <taxon>Hymenoptera</taxon>
        <taxon>Apocrita</taxon>
        <taxon>Aculeata</taxon>
        <taxon>Formicoidea</taxon>
        <taxon>Formicidae</taxon>
        <taxon>Formicinae</taxon>
        <taxon>Camponotus</taxon>
    </lineage>
</organism>
<dbReference type="Proteomes" id="UP000000311">
    <property type="component" value="Unassembled WGS sequence"/>
</dbReference>
<sequence>MGKQCTHVHCYTARGGGRRKEGLPREPESGKRRGLRILILSLGDLGVTPSKPSTGIARKTLFFWEFQGNNLVRSNLTIDFDFYTSINSIDESNRLHEFMWIECYEYRLN</sequence>
<evidence type="ECO:0000313" key="1">
    <source>
        <dbReference type="EMBL" id="EFN62734.1"/>
    </source>
</evidence>
<reference evidence="1 2" key="1">
    <citation type="journal article" date="2010" name="Science">
        <title>Genomic comparison of the ants Camponotus floridanus and Harpegnathos saltator.</title>
        <authorList>
            <person name="Bonasio R."/>
            <person name="Zhang G."/>
            <person name="Ye C."/>
            <person name="Mutti N.S."/>
            <person name="Fang X."/>
            <person name="Qin N."/>
            <person name="Donahue G."/>
            <person name="Yang P."/>
            <person name="Li Q."/>
            <person name="Li C."/>
            <person name="Zhang P."/>
            <person name="Huang Z."/>
            <person name="Berger S.L."/>
            <person name="Reinberg D."/>
            <person name="Wang J."/>
            <person name="Liebig J."/>
        </authorList>
    </citation>
    <scope>NUCLEOTIDE SEQUENCE [LARGE SCALE GENOMIC DNA]</scope>
    <source>
        <strain evidence="2">C129</strain>
    </source>
</reference>